<gene>
    <name evidence="2" type="ORF">SLEP1_g55325</name>
</gene>
<evidence type="ECO:0000256" key="1">
    <source>
        <dbReference type="SAM" id="MobiDB-lite"/>
    </source>
</evidence>
<dbReference type="Gene3D" id="3.30.420.10">
    <property type="entry name" value="Ribonuclease H-like superfamily/Ribonuclease H"/>
    <property type="match status" value="1"/>
</dbReference>
<evidence type="ECO:0008006" key="4">
    <source>
        <dbReference type="Google" id="ProtNLM"/>
    </source>
</evidence>
<dbReference type="SUPFAM" id="SSF53098">
    <property type="entry name" value="Ribonuclease H-like"/>
    <property type="match status" value="1"/>
</dbReference>
<comment type="caution">
    <text evidence="2">The sequence shown here is derived from an EMBL/GenBank/DDBJ whole genome shotgun (WGS) entry which is preliminary data.</text>
</comment>
<organism evidence="2 3">
    <name type="scientific">Rubroshorea leprosula</name>
    <dbReference type="NCBI Taxonomy" id="152421"/>
    <lineage>
        <taxon>Eukaryota</taxon>
        <taxon>Viridiplantae</taxon>
        <taxon>Streptophyta</taxon>
        <taxon>Embryophyta</taxon>
        <taxon>Tracheophyta</taxon>
        <taxon>Spermatophyta</taxon>
        <taxon>Magnoliopsida</taxon>
        <taxon>eudicotyledons</taxon>
        <taxon>Gunneridae</taxon>
        <taxon>Pentapetalae</taxon>
        <taxon>rosids</taxon>
        <taxon>malvids</taxon>
        <taxon>Malvales</taxon>
        <taxon>Dipterocarpaceae</taxon>
        <taxon>Rubroshorea</taxon>
    </lineage>
</organism>
<dbReference type="PANTHER" id="PTHR48475">
    <property type="entry name" value="RIBONUCLEASE H"/>
    <property type="match status" value="1"/>
</dbReference>
<dbReference type="InterPro" id="IPR043502">
    <property type="entry name" value="DNA/RNA_pol_sf"/>
</dbReference>
<dbReference type="EMBL" id="BPVZ01000259">
    <property type="protein sequence ID" value="GKV48516.1"/>
    <property type="molecule type" value="Genomic_DNA"/>
</dbReference>
<feature type="compositionally biased region" description="Polar residues" evidence="1">
    <location>
        <begin position="1"/>
        <end position="10"/>
    </location>
</feature>
<dbReference type="InterPro" id="IPR021109">
    <property type="entry name" value="Peptidase_aspartic_dom_sf"/>
</dbReference>
<dbReference type="InterPro" id="IPR012337">
    <property type="entry name" value="RNaseH-like_sf"/>
</dbReference>
<reference evidence="2 3" key="1">
    <citation type="journal article" date="2021" name="Commun. Biol.">
        <title>The genome of Shorea leprosula (Dipterocarpaceae) highlights the ecological relevance of drought in aseasonal tropical rainforests.</title>
        <authorList>
            <person name="Ng K.K.S."/>
            <person name="Kobayashi M.J."/>
            <person name="Fawcett J.A."/>
            <person name="Hatakeyama M."/>
            <person name="Paape T."/>
            <person name="Ng C.H."/>
            <person name="Ang C.C."/>
            <person name="Tnah L.H."/>
            <person name="Lee C.T."/>
            <person name="Nishiyama T."/>
            <person name="Sese J."/>
            <person name="O'Brien M.J."/>
            <person name="Copetti D."/>
            <person name="Mohd Noor M.I."/>
            <person name="Ong R.C."/>
            <person name="Putra M."/>
            <person name="Sireger I.Z."/>
            <person name="Indrioko S."/>
            <person name="Kosugi Y."/>
            <person name="Izuno A."/>
            <person name="Isagi Y."/>
            <person name="Lee S.L."/>
            <person name="Shimizu K.K."/>
        </authorList>
    </citation>
    <scope>NUCLEOTIDE SEQUENCE [LARGE SCALE GENOMIC DNA]</scope>
    <source>
        <strain evidence="2">214</strain>
    </source>
</reference>
<name>A0AAV5MF14_9ROSI</name>
<evidence type="ECO:0000313" key="2">
    <source>
        <dbReference type="EMBL" id="GKV48516.1"/>
    </source>
</evidence>
<dbReference type="Proteomes" id="UP001054252">
    <property type="component" value="Unassembled WGS sequence"/>
</dbReference>
<protein>
    <recommendedName>
        <fullName evidence="4">Integrase catalytic domain-containing protein</fullName>
    </recommendedName>
</protein>
<dbReference type="GO" id="GO:0003676">
    <property type="term" value="F:nucleic acid binding"/>
    <property type="evidence" value="ECO:0007669"/>
    <property type="project" value="InterPro"/>
</dbReference>
<dbReference type="SUPFAM" id="SSF56672">
    <property type="entry name" value="DNA/RNA polymerases"/>
    <property type="match status" value="1"/>
</dbReference>
<dbReference type="PANTHER" id="PTHR48475:SF2">
    <property type="entry name" value="RIBONUCLEASE H"/>
    <property type="match status" value="1"/>
</dbReference>
<sequence>MNDQDNTQPLESDPNDFRPMPRNLFVGKAEQEQSNSSDDERTLTGGEQLATVVATRNSPALSNVMVPTRPRGSGKLNPEPSSSKHNEELLRKNADLERQLKDVQRFIDELKCLRSRQQALDLDSAPFNLSITAEPYQEGFKIPHLEIPADYKRLEGELDIMIPHADPFVATIHIGNHNVNKVFIDTSSSPNILYWSCFQKMQLNPASLKKYEGPIYGFDNQPVPIEGVITLPIYVGAKPWFRMASMNFLVFPTPQGVGVLKGNQKMVRIYYQDTFKKVKLVIAPKTSVSNISRISSIQLWLDDQEKMAFYVGDAIYYYVMILFGLKNASAPYQKLVQVVFKFQIDRNIEMKLNLLKCTFAVELGKFLRYVVSKKEIEVNPDKVGAVQQMEPLKTIKDVQRLTGLLAALHRFIARAAHFTLVNDQLYERATSMPLLRCLTPYKAEYVIREVHEGPFAQWGVDLLGPFTKGKEGGTHFIVAVNYFTKWIEAKPLSTMIERKIKEFLFNSILCRLFCDDYNIELTLTSVYTPQSNGQAKSTNKIILHGLKTCVLAAHSNWVDKLNKVLWSCRTTPSSATGETPFCLAYRAEVIIPVQIDLSSNRSAQHNDSNNEQLLRENLDLVEEVREMSRMRNMAYQSRVARFYNKRVRVRQFQVGNLVLRKVELTNAYSHMGKLAPN</sequence>
<evidence type="ECO:0000313" key="3">
    <source>
        <dbReference type="Proteomes" id="UP001054252"/>
    </source>
</evidence>
<keyword evidence="3" id="KW-1185">Reference proteome</keyword>
<dbReference type="Gene3D" id="2.40.70.10">
    <property type="entry name" value="Acid Proteases"/>
    <property type="match status" value="1"/>
</dbReference>
<dbReference type="AlphaFoldDB" id="A0AAV5MF14"/>
<dbReference type="InterPro" id="IPR036397">
    <property type="entry name" value="RNaseH_sf"/>
</dbReference>
<accession>A0AAV5MF14</accession>
<proteinExistence type="predicted"/>
<feature type="region of interest" description="Disordered" evidence="1">
    <location>
        <begin position="1"/>
        <end position="88"/>
    </location>
</feature>